<dbReference type="Proteomes" id="UP000317178">
    <property type="component" value="Chromosome"/>
</dbReference>
<dbReference type="PANTHER" id="PTHR13847:SF289">
    <property type="entry name" value="GLYCINE OXIDASE"/>
    <property type="match status" value="1"/>
</dbReference>
<dbReference type="GO" id="GO:0005737">
    <property type="term" value="C:cytoplasm"/>
    <property type="evidence" value="ECO:0007669"/>
    <property type="project" value="TreeGrafter"/>
</dbReference>
<keyword evidence="1" id="KW-0560">Oxidoreductase</keyword>
<evidence type="ECO:0000256" key="1">
    <source>
        <dbReference type="ARBA" id="ARBA00023002"/>
    </source>
</evidence>
<keyword evidence="4" id="KW-1185">Reference proteome</keyword>
<dbReference type="PANTHER" id="PTHR13847">
    <property type="entry name" value="SARCOSINE DEHYDROGENASE-RELATED"/>
    <property type="match status" value="1"/>
</dbReference>
<evidence type="ECO:0000259" key="2">
    <source>
        <dbReference type="Pfam" id="PF01266"/>
    </source>
</evidence>
<dbReference type="Gene3D" id="3.30.9.10">
    <property type="entry name" value="D-Amino Acid Oxidase, subunit A, domain 2"/>
    <property type="match status" value="1"/>
</dbReference>
<dbReference type="SUPFAM" id="SSF51905">
    <property type="entry name" value="FAD/NAD(P)-binding domain"/>
    <property type="match status" value="1"/>
</dbReference>
<dbReference type="EMBL" id="CP036281">
    <property type="protein sequence ID" value="QDU80351.1"/>
    <property type="molecule type" value="Genomic_DNA"/>
</dbReference>
<organism evidence="3 4">
    <name type="scientific">Polystyrenella longa</name>
    <dbReference type="NCBI Taxonomy" id="2528007"/>
    <lineage>
        <taxon>Bacteria</taxon>
        <taxon>Pseudomonadati</taxon>
        <taxon>Planctomycetota</taxon>
        <taxon>Planctomycetia</taxon>
        <taxon>Planctomycetales</taxon>
        <taxon>Planctomycetaceae</taxon>
        <taxon>Polystyrenella</taxon>
    </lineage>
</organism>
<dbReference type="GO" id="GO:0008168">
    <property type="term" value="F:methyltransferase activity"/>
    <property type="evidence" value="ECO:0007669"/>
    <property type="project" value="UniProtKB-KW"/>
</dbReference>
<name>A0A518CM88_9PLAN</name>
<feature type="domain" description="FAD dependent oxidoreductase" evidence="2">
    <location>
        <begin position="7"/>
        <end position="330"/>
    </location>
</feature>
<keyword evidence="3" id="KW-0808">Transferase</keyword>
<evidence type="ECO:0000313" key="4">
    <source>
        <dbReference type="Proteomes" id="UP000317178"/>
    </source>
</evidence>
<dbReference type="InterPro" id="IPR036188">
    <property type="entry name" value="FAD/NAD-bd_sf"/>
</dbReference>
<sequence length="363" mass="40998">MSASEFDYLIVGQGIAGSCLAWELWRRGKSFLLADPCPFVTTSKVAAGLMTPVTGQRLVPSWRFLEFRNVALPFYREIEKVTGRGCCREFTMLRLFQSEREQNLFAKKREELKSYVSPSSSRLEIDSDKLNAPWGGFEMPLAGQLQTVPFLEATRDFFLKQERYRELSLDMEQDFDLSSADKVYVAKLDSTFGRIVCCQGVKGIETEGVNNLPWKPAKGEILTLHIPGLQEERVVNSGVWLVPLGEDRYRVGSTYEWQNLDQEVTEAGRDEIVRRLQSFLKLPFMVIDQQAAVRPGLEDQKPVAGSFPDEPRLAILNGLGSKGALMAPWLVQQLVDHLEFGTGMDPEVNFATRLNKSLKKTDC</sequence>
<dbReference type="AlphaFoldDB" id="A0A518CM88"/>
<proteinExistence type="predicted"/>
<gene>
    <name evidence="3" type="ORF">Pla110_20780</name>
</gene>
<dbReference type="OrthoDB" id="214253at2"/>
<dbReference type="Gene3D" id="3.50.50.60">
    <property type="entry name" value="FAD/NAD(P)-binding domain"/>
    <property type="match status" value="1"/>
</dbReference>
<evidence type="ECO:0000313" key="3">
    <source>
        <dbReference type="EMBL" id="QDU80351.1"/>
    </source>
</evidence>
<keyword evidence="3" id="KW-0489">Methyltransferase</keyword>
<dbReference type="Pfam" id="PF01266">
    <property type="entry name" value="DAO"/>
    <property type="match status" value="1"/>
</dbReference>
<dbReference type="GO" id="GO:0016491">
    <property type="term" value="F:oxidoreductase activity"/>
    <property type="evidence" value="ECO:0007669"/>
    <property type="project" value="UniProtKB-KW"/>
</dbReference>
<dbReference type="InterPro" id="IPR006076">
    <property type="entry name" value="FAD-dep_OxRdtase"/>
</dbReference>
<dbReference type="GO" id="GO:0032259">
    <property type="term" value="P:methylation"/>
    <property type="evidence" value="ECO:0007669"/>
    <property type="project" value="UniProtKB-KW"/>
</dbReference>
<dbReference type="RefSeq" id="WP_144995641.1">
    <property type="nucleotide sequence ID" value="NZ_CP036281.1"/>
</dbReference>
<protein>
    <submittedName>
        <fullName evidence="3">Bifunctional tRNA (Mnm(5)s(2)U34)-methyltransferase/FAD-dependent cmnm(5)s(2)U34 oxidoreductase</fullName>
    </submittedName>
</protein>
<accession>A0A518CM88</accession>
<reference evidence="3 4" key="1">
    <citation type="submission" date="2019-02" db="EMBL/GenBank/DDBJ databases">
        <title>Deep-cultivation of Planctomycetes and their phenomic and genomic characterization uncovers novel biology.</title>
        <authorList>
            <person name="Wiegand S."/>
            <person name="Jogler M."/>
            <person name="Boedeker C."/>
            <person name="Pinto D."/>
            <person name="Vollmers J."/>
            <person name="Rivas-Marin E."/>
            <person name="Kohn T."/>
            <person name="Peeters S.H."/>
            <person name="Heuer A."/>
            <person name="Rast P."/>
            <person name="Oberbeckmann S."/>
            <person name="Bunk B."/>
            <person name="Jeske O."/>
            <person name="Meyerdierks A."/>
            <person name="Storesund J.E."/>
            <person name="Kallscheuer N."/>
            <person name="Luecker S."/>
            <person name="Lage O.M."/>
            <person name="Pohl T."/>
            <person name="Merkel B.J."/>
            <person name="Hornburger P."/>
            <person name="Mueller R.-W."/>
            <person name="Bruemmer F."/>
            <person name="Labrenz M."/>
            <person name="Spormann A.M."/>
            <person name="Op den Camp H."/>
            <person name="Overmann J."/>
            <person name="Amann R."/>
            <person name="Jetten M.S.M."/>
            <person name="Mascher T."/>
            <person name="Medema M.H."/>
            <person name="Devos D.P."/>
            <person name="Kaster A.-K."/>
            <person name="Ovreas L."/>
            <person name="Rohde M."/>
            <person name="Galperin M.Y."/>
            <person name="Jogler C."/>
        </authorList>
    </citation>
    <scope>NUCLEOTIDE SEQUENCE [LARGE SCALE GENOMIC DNA]</scope>
    <source>
        <strain evidence="3 4">Pla110</strain>
    </source>
</reference>
<dbReference type="KEGG" id="plon:Pla110_20780"/>